<reference evidence="2" key="1">
    <citation type="journal article" date="2018" name="BMC Genomics">
        <title>Comparative genomics of the wheat fungal pathogen Pyrenophora tritici-repentis reveals chromosomal variations and genome plasticity.</title>
        <authorList>
            <person name="Moolhuijzen P."/>
            <person name="See P.T."/>
            <person name="Hane J.K."/>
            <person name="Shi G."/>
            <person name="Liu Z."/>
            <person name="Oliver R.P."/>
            <person name="Moffat C.S."/>
        </authorList>
    </citation>
    <scope>NUCLEOTIDE SEQUENCE [LARGE SCALE GENOMIC DNA]</scope>
    <source>
        <strain evidence="2">M4</strain>
    </source>
</reference>
<feature type="compositionally biased region" description="Basic and acidic residues" evidence="1">
    <location>
        <begin position="242"/>
        <end position="254"/>
    </location>
</feature>
<feature type="compositionally biased region" description="Polar residues" evidence="1">
    <location>
        <begin position="225"/>
        <end position="239"/>
    </location>
</feature>
<keyword evidence="5" id="KW-1185">Reference proteome</keyword>
<dbReference type="Proteomes" id="UP000245464">
    <property type="component" value="Chromosome 10"/>
</dbReference>
<accession>A0A2W1HLN5</accession>
<evidence type="ECO:0000313" key="3">
    <source>
        <dbReference type="EMBL" id="KAI1512461.1"/>
    </source>
</evidence>
<reference evidence="5" key="4">
    <citation type="journal article" date="2022" name="Microb. Genom.">
        <title>A global pangenome for the wheat fungal pathogen Pyrenophora tritici-repentis and prediction of effector protein structural homology.</title>
        <authorList>
            <person name="Moolhuijzen P.M."/>
            <person name="See P.T."/>
            <person name="Shi G."/>
            <person name="Powell H.R."/>
            <person name="Cockram J."/>
            <person name="Jorgensen L.N."/>
            <person name="Benslimane H."/>
            <person name="Strelkov S.E."/>
            <person name="Turner J."/>
            <person name="Liu Z."/>
            <person name="Moffat C.S."/>
        </authorList>
    </citation>
    <scope>NUCLEOTIDE SEQUENCE [LARGE SCALE GENOMIC DNA]</scope>
</reference>
<evidence type="ECO:0000256" key="1">
    <source>
        <dbReference type="SAM" id="MobiDB-lite"/>
    </source>
</evidence>
<evidence type="ECO:0000313" key="2">
    <source>
        <dbReference type="EMBL" id="KAF7565390.1"/>
    </source>
</evidence>
<feature type="region of interest" description="Disordered" evidence="1">
    <location>
        <begin position="34"/>
        <end position="91"/>
    </location>
</feature>
<sequence>MATDSKIHTATPRKNRVLFGANSVVCPADQSHAITNLMSPPTPYDRTTPPSSALLTTKPFPKFPVQTSSNTPTPPSHDRRTPRPPPREHGMQDDLYYAFTHHAYLSSETAAAKDVVNSLTSYCPPKQYTQRLLPLPPMVRRHPSTTKPRLITPSTTPDSINFNNFTMDVATRQLPPTMLPKSKASLKSKPVTWTFPHLKKKRRGSEIFNINFGFNFSSRRRSPDYSPQVSPRTSFSFPSGSPREELEDSFKRQRIDSTSEDMDVVFSTNIFGSHVDTNTSVQLPSTHCDTTGEAHPGQPVDFSTPPPTLVPDWSVPAPIIPRGDASSDFKLRLSSDAYHDYLATTQRRKSFPSTEWAAKPVRDEFQMIEKMDKPKPRANTVVEQPTTTKVQTPIMEAQPLPPCELRRTTSDPCTEAFLTHIRASLEARKTKTGTCWQTYPVFADEFERGFLDDAPL</sequence>
<name>A0A2W1HLN5_9PLEO</name>
<dbReference type="Proteomes" id="UP000249757">
    <property type="component" value="Unassembled WGS sequence"/>
</dbReference>
<evidence type="ECO:0000313" key="5">
    <source>
        <dbReference type="Proteomes" id="UP000249757"/>
    </source>
</evidence>
<reference evidence="3" key="2">
    <citation type="submission" date="2021-05" db="EMBL/GenBank/DDBJ databases">
        <authorList>
            <person name="Moolhuijzen P.M."/>
            <person name="Moffat C.S."/>
        </authorList>
    </citation>
    <scope>NUCLEOTIDE SEQUENCE</scope>
    <source>
        <strain evidence="3">86-124</strain>
    </source>
</reference>
<feature type="region of interest" description="Disordered" evidence="1">
    <location>
        <begin position="220"/>
        <end position="254"/>
    </location>
</feature>
<reference evidence="3" key="3">
    <citation type="journal article" date="2022" name="bioRxiv">
        <title>A global pangenome for the wheat fungal pathogen Pyrenophora tritici-repentis and prediction of effector protein structural homology.</title>
        <authorList>
            <person name="Moolhuijzen P."/>
            <person name="See P.T."/>
            <person name="Shi G."/>
            <person name="Powell H.R."/>
            <person name="Cockram J."/>
            <person name="Jorgensen L.N."/>
            <person name="Benslimane H."/>
            <person name="Strelkov S.E."/>
            <person name="Turner J."/>
            <person name="Liu Z."/>
            <person name="Moffat C.S."/>
        </authorList>
    </citation>
    <scope>NUCLEOTIDE SEQUENCE</scope>
    <source>
        <strain evidence="3">86-124</strain>
    </source>
</reference>
<dbReference type="EMBL" id="NRDI02000011">
    <property type="protein sequence ID" value="KAI1512461.1"/>
    <property type="molecule type" value="Genomic_DNA"/>
</dbReference>
<evidence type="ECO:0000313" key="4">
    <source>
        <dbReference type="Proteomes" id="UP000245464"/>
    </source>
</evidence>
<dbReference type="AlphaFoldDB" id="A0A2W1HLN5"/>
<feature type="compositionally biased region" description="Basic and acidic residues" evidence="1">
    <location>
        <begin position="76"/>
        <end position="91"/>
    </location>
</feature>
<dbReference type="OMA" id="IFNINFG"/>
<gene>
    <name evidence="3" type="ORF">Ptr86124_008427</name>
    <name evidence="2" type="ORF">PtrM4_048240</name>
</gene>
<dbReference type="EMBL" id="NQIK02000010">
    <property type="protein sequence ID" value="KAF7565390.1"/>
    <property type="molecule type" value="Genomic_DNA"/>
</dbReference>
<dbReference type="OrthoDB" id="3684119at2759"/>
<proteinExistence type="predicted"/>
<organism evidence="2 4">
    <name type="scientific">Pyrenophora tritici-repentis</name>
    <dbReference type="NCBI Taxonomy" id="45151"/>
    <lineage>
        <taxon>Eukaryota</taxon>
        <taxon>Fungi</taxon>
        <taxon>Dikarya</taxon>
        <taxon>Ascomycota</taxon>
        <taxon>Pezizomycotina</taxon>
        <taxon>Dothideomycetes</taxon>
        <taxon>Pleosporomycetidae</taxon>
        <taxon>Pleosporales</taxon>
        <taxon>Pleosporineae</taxon>
        <taxon>Pleosporaceae</taxon>
        <taxon>Pyrenophora</taxon>
    </lineage>
</organism>
<comment type="caution">
    <text evidence="2">The sequence shown here is derived from an EMBL/GenBank/DDBJ whole genome shotgun (WGS) entry which is preliminary data.</text>
</comment>
<protein>
    <submittedName>
        <fullName evidence="2">Tymo-45kd-70kd multi-domain protein</fullName>
    </submittedName>
</protein>